<proteinExistence type="predicted"/>
<sequence length="180" mass="19267">MPTRGQTAVVVPVPVADRLLQEVASSHSQAVRQGVAAHVSLLYPFLDASVVDDEVLGWLREFAARTRPIAVEFLDVVPAPGFVHLPVPALRPLVAGLRARWPQVVPYGGRFGADPAPHVTLAMGLAADDGAAVAARVRRFLPLTSSADHVWIVAYDEGWSLVETFPLRGADGEPESPGRQ</sequence>
<dbReference type="InterPro" id="IPR009097">
    <property type="entry name" value="Cyclic_Pdiesterase"/>
</dbReference>
<accession>A0A2I2L0D8</accession>
<evidence type="ECO:0008006" key="3">
    <source>
        <dbReference type="Google" id="ProtNLM"/>
    </source>
</evidence>
<reference evidence="1 2" key="1">
    <citation type="submission" date="2017-06" db="EMBL/GenBank/DDBJ databases">
        <authorList>
            <person name="Kim H.J."/>
            <person name="Triplett B.A."/>
        </authorList>
    </citation>
    <scope>NUCLEOTIDE SEQUENCE [LARGE SCALE GENOMIC DNA]</scope>
    <source>
        <strain evidence="1">FRACA_ARgP5</strain>
    </source>
</reference>
<evidence type="ECO:0000313" key="2">
    <source>
        <dbReference type="Proteomes" id="UP000234331"/>
    </source>
</evidence>
<evidence type="ECO:0000313" key="1">
    <source>
        <dbReference type="EMBL" id="SNQ51378.1"/>
    </source>
</evidence>
<gene>
    <name evidence="1" type="ORF">FRACA_690013</name>
</gene>
<organism evidence="1 2">
    <name type="scientific">Frankia canadensis</name>
    <dbReference type="NCBI Taxonomy" id="1836972"/>
    <lineage>
        <taxon>Bacteria</taxon>
        <taxon>Bacillati</taxon>
        <taxon>Actinomycetota</taxon>
        <taxon>Actinomycetes</taxon>
        <taxon>Frankiales</taxon>
        <taxon>Frankiaceae</taxon>
        <taxon>Frankia</taxon>
    </lineage>
</organism>
<dbReference type="Proteomes" id="UP000234331">
    <property type="component" value="Unassembled WGS sequence"/>
</dbReference>
<dbReference type="RefSeq" id="WP_165818641.1">
    <property type="nucleotide sequence ID" value="NZ_FZMO01000535.1"/>
</dbReference>
<dbReference type="SUPFAM" id="SSF55144">
    <property type="entry name" value="LigT-like"/>
    <property type="match status" value="1"/>
</dbReference>
<protein>
    <recommendedName>
        <fullName evidence="3">2'-5' RNA ligase</fullName>
    </recommendedName>
</protein>
<dbReference type="EMBL" id="FZMO01000535">
    <property type="protein sequence ID" value="SNQ51378.1"/>
    <property type="molecule type" value="Genomic_DNA"/>
</dbReference>
<dbReference type="Gene3D" id="3.90.1140.10">
    <property type="entry name" value="Cyclic phosphodiesterase"/>
    <property type="match status" value="1"/>
</dbReference>
<name>A0A2I2L0D8_9ACTN</name>
<keyword evidence="2" id="KW-1185">Reference proteome</keyword>
<dbReference type="Pfam" id="PF13563">
    <property type="entry name" value="2_5_RNA_ligase2"/>
    <property type="match status" value="1"/>
</dbReference>
<dbReference type="AlphaFoldDB" id="A0A2I2L0D8"/>